<comment type="catalytic activity">
    <reaction evidence="10">
        <text>L-seryl-[protein] + ATP = O-phospho-L-seryl-[protein] + ADP + H(+)</text>
        <dbReference type="Rhea" id="RHEA:17989"/>
        <dbReference type="Rhea" id="RHEA-COMP:9863"/>
        <dbReference type="Rhea" id="RHEA-COMP:11604"/>
        <dbReference type="ChEBI" id="CHEBI:15378"/>
        <dbReference type="ChEBI" id="CHEBI:29999"/>
        <dbReference type="ChEBI" id="CHEBI:30616"/>
        <dbReference type="ChEBI" id="CHEBI:83421"/>
        <dbReference type="ChEBI" id="CHEBI:456216"/>
        <dbReference type="EC" id="2.7.11.1"/>
    </reaction>
</comment>
<evidence type="ECO:0000256" key="3">
    <source>
        <dbReference type="ARBA" id="ARBA00012513"/>
    </source>
</evidence>
<dbReference type="InterPro" id="IPR011009">
    <property type="entry name" value="Kinase-like_dom_sf"/>
</dbReference>
<dbReference type="Pfam" id="PF00069">
    <property type="entry name" value="Pkinase"/>
    <property type="match status" value="1"/>
</dbReference>
<keyword evidence="7" id="KW-0418">Kinase</keyword>
<dbReference type="SUPFAM" id="SSF56112">
    <property type="entry name" value="Protein kinase-like (PK-like)"/>
    <property type="match status" value="1"/>
</dbReference>
<comment type="similarity">
    <text evidence="2">Belongs to the protein kinase superfamily. CAMK Ser/Thr protein kinase family. NIM1 subfamily.</text>
</comment>
<evidence type="ECO:0000256" key="8">
    <source>
        <dbReference type="ARBA" id="ARBA00022840"/>
    </source>
</evidence>
<dbReference type="Gene3D" id="3.30.310.80">
    <property type="entry name" value="Kinase associated domain 1, KA1"/>
    <property type="match status" value="1"/>
</dbReference>
<dbReference type="GO" id="GO:0004674">
    <property type="term" value="F:protein serine/threonine kinase activity"/>
    <property type="evidence" value="ECO:0007669"/>
    <property type="project" value="UniProtKB-KW"/>
</dbReference>
<dbReference type="EnsemblMetazoa" id="XM_038209670.1">
    <property type="protein sequence ID" value="XP_038065598.1"/>
    <property type="gene ID" value="LOC119735754"/>
</dbReference>
<protein>
    <recommendedName>
        <fullName evidence="3">non-specific serine/threonine protein kinase</fullName>
        <ecNumber evidence="3">2.7.11.1</ecNumber>
    </recommendedName>
</protein>
<dbReference type="Gene3D" id="3.30.200.20">
    <property type="entry name" value="Phosphorylase Kinase, domain 1"/>
    <property type="match status" value="1"/>
</dbReference>
<reference evidence="13" key="1">
    <citation type="submission" date="2022-11" db="UniProtKB">
        <authorList>
            <consortium name="EnsemblMetazoa"/>
        </authorList>
    </citation>
    <scope>IDENTIFICATION</scope>
</reference>
<evidence type="ECO:0000256" key="9">
    <source>
        <dbReference type="ARBA" id="ARBA00047899"/>
    </source>
</evidence>
<evidence type="ECO:0000313" key="13">
    <source>
        <dbReference type="EnsemblMetazoa" id="XP_038065598.1"/>
    </source>
</evidence>
<keyword evidence="6" id="KW-0547">Nucleotide-binding</keyword>
<keyword evidence="5" id="KW-0808">Transferase</keyword>
<evidence type="ECO:0000256" key="1">
    <source>
        <dbReference type="ARBA" id="ARBA00006234"/>
    </source>
</evidence>
<comment type="similarity">
    <text evidence="1">Belongs to the protein kinase superfamily. CAMK Ser/Thr protein kinase family. SNF1 subfamily.</text>
</comment>
<sequence>MLAAGFMYFVNHNINHVDDELIFLVKLAVNRSTQEAVAVKILSLDKAKGAIENVRKEVCVHRMMNDDHIVRFYGQRREGNIQYLFLEYMSGGELFDRIEPDIGMPGKQAHRYFVQLMAGVEYLHKKGVTHRDLKPENLLLDDNDNLKISDFGLATVFRHQGKERLMAKCCGTPPYVAPEVMKKEEFPAEPADVWSCGIILVAMLGGELPWDEPTYECKEFRDWLDKKMHLSPWKKIDPLPLALLRKILTESPTKRCTIATLRKDRWYNGKTWPHRPPSSSPTSSGSFKRVCSGNDLSPTSSIRRENSATFSSSQPIPHAVHDMPTPETTKESVEKLILGVSFSQPVHIDSLLLSSQIQSTPGSSQTPMQRLVKRMTRVFTKLSPDETIKKLTAVLEKMGYSWKTTTARQVTITSLDRRKNPLIFKAHLHEMDDKVLVDFRLSKGDGIEFKRHFLKIKGKLVHITTKVPLLSPFV</sequence>
<feature type="compositionally biased region" description="Polar residues" evidence="11">
    <location>
        <begin position="294"/>
        <end position="315"/>
    </location>
</feature>
<comment type="catalytic activity">
    <reaction evidence="9">
        <text>L-threonyl-[protein] + ATP = O-phospho-L-threonyl-[protein] + ADP + H(+)</text>
        <dbReference type="Rhea" id="RHEA:46608"/>
        <dbReference type="Rhea" id="RHEA-COMP:11060"/>
        <dbReference type="Rhea" id="RHEA-COMP:11605"/>
        <dbReference type="ChEBI" id="CHEBI:15378"/>
        <dbReference type="ChEBI" id="CHEBI:30013"/>
        <dbReference type="ChEBI" id="CHEBI:30616"/>
        <dbReference type="ChEBI" id="CHEBI:61977"/>
        <dbReference type="ChEBI" id="CHEBI:456216"/>
        <dbReference type="EC" id="2.7.11.1"/>
    </reaction>
</comment>
<evidence type="ECO:0000256" key="4">
    <source>
        <dbReference type="ARBA" id="ARBA00022527"/>
    </source>
</evidence>
<dbReference type="PANTHER" id="PTHR24346">
    <property type="entry name" value="MAP/MICROTUBULE AFFINITY-REGULATING KINASE"/>
    <property type="match status" value="1"/>
</dbReference>
<dbReference type="GO" id="GO:0035556">
    <property type="term" value="P:intracellular signal transduction"/>
    <property type="evidence" value="ECO:0007669"/>
    <property type="project" value="TreeGrafter"/>
</dbReference>
<dbReference type="SUPFAM" id="SSF103243">
    <property type="entry name" value="KA1-like"/>
    <property type="match status" value="1"/>
</dbReference>
<dbReference type="GO" id="GO:0005524">
    <property type="term" value="F:ATP binding"/>
    <property type="evidence" value="ECO:0007669"/>
    <property type="project" value="UniProtKB-KW"/>
</dbReference>
<evidence type="ECO:0000259" key="12">
    <source>
        <dbReference type="PROSITE" id="PS50011"/>
    </source>
</evidence>
<keyword evidence="8" id="KW-0067">ATP-binding</keyword>
<name>A0A914APQ0_PATMI</name>
<dbReference type="InterPro" id="IPR000719">
    <property type="entry name" value="Prot_kinase_dom"/>
</dbReference>
<dbReference type="AlphaFoldDB" id="A0A914APQ0"/>
<evidence type="ECO:0000256" key="2">
    <source>
        <dbReference type="ARBA" id="ARBA00010791"/>
    </source>
</evidence>
<dbReference type="InterPro" id="IPR008271">
    <property type="entry name" value="Ser/Thr_kinase_AS"/>
</dbReference>
<dbReference type="GeneID" id="119735754"/>
<keyword evidence="4" id="KW-0723">Serine/threonine-protein kinase</keyword>
<evidence type="ECO:0000313" key="14">
    <source>
        <dbReference type="Proteomes" id="UP000887568"/>
    </source>
</evidence>
<keyword evidence="14" id="KW-1185">Reference proteome</keyword>
<dbReference type="FunFam" id="3.30.310.80:FF:000007">
    <property type="entry name" value="Serine/threonine-protein kinase Chk1 isoform 1"/>
    <property type="match status" value="1"/>
</dbReference>
<accession>A0A914APQ0</accession>
<feature type="region of interest" description="Disordered" evidence="11">
    <location>
        <begin position="269"/>
        <end position="330"/>
    </location>
</feature>
<evidence type="ECO:0000256" key="5">
    <source>
        <dbReference type="ARBA" id="ARBA00022679"/>
    </source>
</evidence>
<dbReference type="Gene3D" id="1.10.510.10">
    <property type="entry name" value="Transferase(Phosphotransferase) domain 1"/>
    <property type="match status" value="1"/>
</dbReference>
<evidence type="ECO:0000256" key="11">
    <source>
        <dbReference type="SAM" id="MobiDB-lite"/>
    </source>
</evidence>
<dbReference type="InterPro" id="IPR028375">
    <property type="entry name" value="KA1/Ssp2_C"/>
</dbReference>
<dbReference type="Proteomes" id="UP000887568">
    <property type="component" value="Unplaced"/>
</dbReference>
<dbReference type="OrthoDB" id="539158at2759"/>
<proteinExistence type="inferred from homology"/>
<organism evidence="13 14">
    <name type="scientific">Patiria miniata</name>
    <name type="common">Bat star</name>
    <name type="synonym">Asterina miniata</name>
    <dbReference type="NCBI Taxonomy" id="46514"/>
    <lineage>
        <taxon>Eukaryota</taxon>
        <taxon>Metazoa</taxon>
        <taxon>Echinodermata</taxon>
        <taxon>Eleutherozoa</taxon>
        <taxon>Asterozoa</taxon>
        <taxon>Asteroidea</taxon>
        <taxon>Valvatacea</taxon>
        <taxon>Valvatida</taxon>
        <taxon>Asterinidae</taxon>
        <taxon>Patiria</taxon>
    </lineage>
</organism>
<dbReference type="FunFam" id="1.10.510.10:FF:000301">
    <property type="entry name" value="Serine/threonine-protein kinase Chk1"/>
    <property type="match status" value="1"/>
</dbReference>
<dbReference type="EC" id="2.7.11.1" evidence="3"/>
<dbReference type="PROSITE" id="PS50011">
    <property type="entry name" value="PROTEIN_KINASE_DOM"/>
    <property type="match status" value="1"/>
</dbReference>
<evidence type="ECO:0000256" key="6">
    <source>
        <dbReference type="ARBA" id="ARBA00022741"/>
    </source>
</evidence>
<evidence type="ECO:0000256" key="10">
    <source>
        <dbReference type="ARBA" id="ARBA00048679"/>
    </source>
</evidence>
<dbReference type="GO" id="GO:0005737">
    <property type="term" value="C:cytoplasm"/>
    <property type="evidence" value="ECO:0007669"/>
    <property type="project" value="TreeGrafter"/>
</dbReference>
<dbReference type="PANTHER" id="PTHR24346:SF107">
    <property type="entry name" value="SERINE_THREONINE-PROTEIN KINASE CHK1"/>
    <property type="match status" value="1"/>
</dbReference>
<evidence type="ECO:0000256" key="7">
    <source>
        <dbReference type="ARBA" id="ARBA00022777"/>
    </source>
</evidence>
<feature type="domain" description="Protein kinase" evidence="12">
    <location>
        <begin position="1"/>
        <end position="267"/>
    </location>
</feature>
<dbReference type="SMART" id="SM00220">
    <property type="entry name" value="S_TKc"/>
    <property type="match status" value="1"/>
</dbReference>
<dbReference type="OMA" id="KSCMNQX"/>
<dbReference type="PROSITE" id="PS00108">
    <property type="entry name" value="PROTEIN_KINASE_ST"/>
    <property type="match status" value="1"/>
</dbReference>
<dbReference type="RefSeq" id="XP_038065598.1">
    <property type="nucleotide sequence ID" value="XM_038209670.1"/>
</dbReference>